<gene>
    <name evidence="10" type="ORF">G5B36_25545</name>
    <name evidence="9" type="ORF">L0N08_17215</name>
</gene>
<dbReference type="GO" id="GO:1900376">
    <property type="term" value="P:regulation of secondary metabolite biosynthetic process"/>
    <property type="evidence" value="ECO:0007669"/>
    <property type="project" value="TreeGrafter"/>
</dbReference>
<evidence type="ECO:0000313" key="9">
    <source>
        <dbReference type="EMBL" id="MCG4747168.1"/>
    </source>
</evidence>
<reference evidence="10" key="2">
    <citation type="submission" date="2020-02" db="EMBL/GenBank/DDBJ databases">
        <authorList>
            <person name="Littmann E."/>
            <person name="Sorbara M."/>
        </authorList>
    </citation>
    <scope>NUCLEOTIDE SEQUENCE</scope>
    <source>
        <strain evidence="10">MSK.1.17</strain>
    </source>
</reference>
<dbReference type="InterPro" id="IPR036388">
    <property type="entry name" value="WH-like_DNA-bd_sf"/>
</dbReference>
<dbReference type="GO" id="GO:0003700">
    <property type="term" value="F:DNA-binding transcription factor activity"/>
    <property type="evidence" value="ECO:0007669"/>
    <property type="project" value="InterPro"/>
</dbReference>
<dbReference type="InterPro" id="IPR002481">
    <property type="entry name" value="FUR"/>
</dbReference>
<comment type="caution">
    <text evidence="9">The sequence shown here is derived from an EMBL/GenBank/DDBJ whole genome shotgun (WGS) entry which is preliminary data.</text>
</comment>
<evidence type="ECO:0000256" key="8">
    <source>
        <dbReference type="PIRSR" id="PIRSR602481-2"/>
    </source>
</evidence>
<accession>A0AAW5BV44</accession>
<comment type="cofactor">
    <cofactor evidence="8">
        <name>Mn(2+)</name>
        <dbReference type="ChEBI" id="CHEBI:29035"/>
    </cofactor>
    <cofactor evidence="8">
        <name>Fe(2+)</name>
        <dbReference type="ChEBI" id="CHEBI:29033"/>
    </cofactor>
    <text evidence="8">Binds 1 Mn(2+) or Fe(2+) ion per subunit.</text>
</comment>
<dbReference type="EMBL" id="JAKNGE010000021">
    <property type="protein sequence ID" value="MCG4747168.1"/>
    <property type="molecule type" value="Genomic_DNA"/>
</dbReference>
<dbReference type="PANTHER" id="PTHR33202:SF7">
    <property type="entry name" value="FERRIC UPTAKE REGULATION PROTEIN"/>
    <property type="match status" value="1"/>
</dbReference>
<evidence type="ECO:0000256" key="1">
    <source>
        <dbReference type="ARBA" id="ARBA00007957"/>
    </source>
</evidence>
<feature type="binding site" evidence="7">
    <location>
        <position position="121"/>
    </location>
    <ligand>
        <name>Zn(2+)</name>
        <dbReference type="ChEBI" id="CHEBI:29105"/>
    </ligand>
</feature>
<feature type="binding site" evidence="7">
    <location>
        <position position="124"/>
    </location>
    <ligand>
        <name>Zn(2+)</name>
        <dbReference type="ChEBI" id="CHEBI:29105"/>
    </ligand>
</feature>
<keyword evidence="3 7" id="KW-0862">Zinc</keyword>
<feature type="binding site" evidence="8">
    <location>
        <position position="96"/>
    </location>
    <ligand>
        <name>Fe cation</name>
        <dbReference type="ChEBI" id="CHEBI:24875"/>
    </ligand>
</feature>
<dbReference type="InterPro" id="IPR043135">
    <property type="entry name" value="Fur_C"/>
</dbReference>
<dbReference type="GO" id="GO:0045892">
    <property type="term" value="P:negative regulation of DNA-templated transcription"/>
    <property type="evidence" value="ECO:0007669"/>
    <property type="project" value="TreeGrafter"/>
</dbReference>
<dbReference type="Gene3D" id="3.30.1490.190">
    <property type="match status" value="1"/>
</dbReference>
<keyword evidence="5" id="KW-0238">DNA-binding</keyword>
<keyword evidence="2" id="KW-0678">Repressor</keyword>
<dbReference type="Proteomes" id="UP001299608">
    <property type="component" value="Unassembled WGS sequence"/>
</dbReference>
<dbReference type="GO" id="GO:0008270">
    <property type="term" value="F:zinc ion binding"/>
    <property type="evidence" value="ECO:0007669"/>
    <property type="project" value="TreeGrafter"/>
</dbReference>
<evidence type="ECO:0000256" key="5">
    <source>
        <dbReference type="ARBA" id="ARBA00023125"/>
    </source>
</evidence>
<evidence type="ECO:0000313" key="12">
    <source>
        <dbReference type="Proteomes" id="UP001299608"/>
    </source>
</evidence>
<feature type="binding site" evidence="7">
    <location>
        <position position="81"/>
    </location>
    <ligand>
        <name>Zn(2+)</name>
        <dbReference type="ChEBI" id="CHEBI:29105"/>
    </ligand>
</feature>
<dbReference type="AlphaFoldDB" id="A0AAW5BV44"/>
<comment type="cofactor">
    <cofactor evidence="7">
        <name>Zn(2+)</name>
        <dbReference type="ChEBI" id="CHEBI:29105"/>
    </cofactor>
    <text evidence="7">Binds 1 zinc ion per subunit.</text>
</comment>
<dbReference type="Pfam" id="PF01475">
    <property type="entry name" value="FUR"/>
    <property type="match status" value="1"/>
</dbReference>
<dbReference type="RefSeq" id="WP_117557719.1">
    <property type="nucleotide sequence ID" value="NZ_CAXTHN010000013.1"/>
</dbReference>
<evidence type="ECO:0000313" key="10">
    <source>
        <dbReference type="EMBL" id="NSJ52029.1"/>
    </source>
</evidence>
<keyword evidence="11" id="KW-1185">Reference proteome</keyword>
<dbReference type="InterPro" id="IPR036390">
    <property type="entry name" value="WH_DNA-bd_sf"/>
</dbReference>
<sequence>MINRNTIQCSMVLEAVNKLKCHATAVEVYDEVVRVCPHISRATVYRNLNRLSQIGKIRKIEIPGAADRFDHRCQEHYHILCETCGRVFDVDMDVFEDLYQKIRDTHGFEFTGCDIMFRGICPECK</sequence>
<feature type="binding site" evidence="7">
    <location>
        <position position="84"/>
    </location>
    <ligand>
        <name>Zn(2+)</name>
        <dbReference type="ChEBI" id="CHEBI:29105"/>
    </ligand>
</feature>
<dbReference type="Gene3D" id="1.10.10.10">
    <property type="entry name" value="Winged helix-like DNA-binding domain superfamily/Winged helix DNA-binding domain"/>
    <property type="match status" value="1"/>
</dbReference>
<keyword evidence="8" id="KW-0408">Iron</keyword>
<reference evidence="10 11" key="1">
    <citation type="journal article" date="2020" name="Cell Host Microbe">
        <title>Functional and Genomic Variation between Human-Derived Isolates of Lachnospiraceae Reveals Inter- and Intra-Species Diversity.</title>
        <authorList>
            <person name="Sorbara M.T."/>
            <person name="Littmann E.R."/>
            <person name="Fontana E."/>
            <person name="Moody T.U."/>
            <person name="Kohout C.E."/>
            <person name="Gjonbalaj M."/>
            <person name="Eaton V."/>
            <person name="Seok R."/>
            <person name="Leiner I.M."/>
            <person name="Pamer E.G."/>
        </authorList>
    </citation>
    <scope>NUCLEOTIDE SEQUENCE [LARGE SCALE GENOMIC DNA]</scope>
    <source>
        <strain evidence="10 11">MSK.1.17</strain>
    </source>
</reference>
<keyword evidence="6" id="KW-0804">Transcription</keyword>
<evidence type="ECO:0000313" key="11">
    <source>
        <dbReference type="Proteomes" id="UP000669239"/>
    </source>
</evidence>
<organism evidence="9 12">
    <name type="scientific">Enterocloster aldenensis</name>
    <dbReference type="NCBI Taxonomy" id="358742"/>
    <lineage>
        <taxon>Bacteria</taxon>
        <taxon>Bacillati</taxon>
        <taxon>Bacillota</taxon>
        <taxon>Clostridia</taxon>
        <taxon>Lachnospirales</taxon>
        <taxon>Lachnospiraceae</taxon>
        <taxon>Enterocloster</taxon>
    </lineage>
</organism>
<keyword evidence="7" id="KW-0479">Metal-binding</keyword>
<evidence type="ECO:0000256" key="7">
    <source>
        <dbReference type="PIRSR" id="PIRSR602481-1"/>
    </source>
</evidence>
<keyword evidence="4" id="KW-0805">Transcription regulation</keyword>
<protein>
    <submittedName>
        <fullName evidence="9">Transcriptional repressor</fullName>
    </submittedName>
</protein>
<evidence type="ECO:0000256" key="6">
    <source>
        <dbReference type="ARBA" id="ARBA00023163"/>
    </source>
</evidence>
<dbReference type="SUPFAM" id="SSF46785">
    <property type="entry name" value="Winged helix' DNA-binding domain"/>
    <property type="match status" value="1"/>
</dbReference>
<evidence type="ECO:0000256" key="3">
    <source>
        <dbReference type="ARBA" id="ARBA00022833"/>
    </source>
</evidence>
<evidence type="ECO:0000256" key="4">
    <source>
        <dbReference type="ARBA" id="ARBA00023015"/>
    </source>
</evidence>
<proteinExistence type="inferred from homology"/>
<name>A0AAW5BV44_9FIRM</name>
<dbReference type="PANTHER" id="PTHR33202">
    <property type="entry name" value="ZINC UPTAKE REGULATION PROTEIN"/>
    <property type="match status" value="1"/>
</dbReference>
<dbReference type="GO" id="GO:0000976">
    <property type="term" value="F:transcription cis-regulatory region binding"/>
    <property type="evidence" value="ECO:0007669"/>
    <property type="project" value="TreeGrafter"/>
</dbReference>
<comment type="similarity">
    <text evidence="1">Belongs to the Fur family.</text>
</comment>
<dbReference type="Proteomes" id="UP000669239">
    <property type="component" value="Unassembled WGS sequence"/>
</dbReference>
<reference evidence="9" key="3">
    <citation type="submission" date="2022-01" db="EMBL/GenBank/DDBJ databases">
        <title>Collection of gut derived symbiotic bacterial strains cultured from healthy donors.</title>
        <authorList>
            <person name="Lin H."/>
            <person name="Kohout C."/>
            <person name="Waligurski E."/>
            <person name="Pamer E.G."/>
        </authorList>
    </citation>
    <scope>NUCLEOTIDE SEQUENCE</scope>
    <source>
        <strain evidence="9">DFI.6.55</strain>
    </source>
</reference>
<dbReference type="CDD" id="cd07153">
    <property type="entry name" value="Fur_like"/>
    <property type="match status" value="1"/>
</dbReference>
<dbReference type="EMBL" id="JAAITT010000055">
    <property type="protein sequence ID" value="NSJ52029.1"/>
    <property type="molecule type" value="Genomic_DNA"/>
</dbReference>
<evidence type="ECO:0000256" key="2">
    <source>
        <dbReference type="ARBA" id="ARBA00022491"/>
    </source>
</evidence>